<dbReference type="PANTHER" id="PTHR48111:SF4">
    <property type="entry name" value="DNA-BINDING DUAL TRANSCRIPTIONAL REGULATOR OMPR"/>
    <property type="match status" value="1"/>
</dbReference>
<keyword evidence="2" id="KW-0805">Transcription regulation</keyword>
<dbReference type="Gene3D" id="1.10.10.10">
    <property type="entry name" value="Winged helix-like DNA-binding domain superfamily/Winged helix DNA-binding domain"/>
    <property type="match status" value="1"/>
</dbReference>
<accession>A0ABW1SWA1</accession>
<dbReference type="CDD" id="cd00383">
    <property type="entry name" value="trans_reg_C"/>
    <property type="match status" value="1"/>
</dbReference>
<dbReference type="PROSITE" id="PS50110">
    <property type="entry name" value="RESPONSE_REGULATORY"/>
    <property type="match status" value="1"/>
</dbReference>
<dbReference type="Pfam" id="PF00072">
    <property type="entry name" value="Response_reg"/>
    <property type="match status" value="1"/>
</dbReference>
<proteinExistence type="predicted"/>
<dbReference type="SUPFAM" id="SSF46894">
    <property type="entry name" value="C-terminal effector domain of the bipartite response regulators"/>
    <property type="match status" value="1"/>
</dbReference>
<reference evidence="10" key="1">
    <citation type="journal article" date="2019" name="Int. J. Syst. Evol. Microbiol.">
        <title>The Global Catalogue of Microorganisms (GCM) 10K type strain sequencing project: providing services to taxonomists for standard genome sequencing and annotation.</title>
        <authorList>
            <consortium name="The Broad Institute Genomics Platform"/>
            <consortium name="The Broad Institute Genome Sequencing Center for Infectious Disease"/>
            <person name="Wu L."/>
            <person name="Ma J."/>
        </authorList>
    </citation>
    <scope>NUCLEOTIDE SEQUENCE [LARGE SCALE GENOMIC DNA]</scope>
    <source>
        <strain evidence="10">CGMCC 4.7317</strain>
    </source>
</reference>
<name>A0ABW1SWA1_9ACTN</name>
<dbReference type="PROSITE" id="PS51755">
    <property type="entry name" value="OMPR_PHOB"/>
    <property type="match status" value="1"/>
</dbReference>
<organism evidence="9 10">
    <name type="scientific">Longivirga aurantiaca</name>
    <dbReference type="NCBI Taxonomy" id="1837743"/>
    <lineage>
        <taxon>Bacteria</taxon>
        <taxon>Bacillati</taxon>
        <taxon>Actinomycetota</taxon>
        <taxon>Actinomycetes</taxon>
        <taxon>Sporichthyales</taxon>
        <taxon>Sporichthyaceae</taxon>
        <taxon>Longivirga</taxon>
    </lineage>
</organism>
<dbReference type="RefSeq" id="WP_386763319.1">
    <property type="nucleotide sequence ID" value="NZ_JBHSTI010000001.1"/>
</dbReference>
<dbReference type="InterPro" id="IPR001789">
    <property type="entry name" value="Sig_transdc_resp-reg_receiver"/>
</dbReference>
<sequence>MATQRGQALIIEDSPEITLLVRGLLEKEGYDVVATPLGKKGLEFARAGKPELVILDLSLPDCDGVEVCRQLRVFSDAYVVMVTSRDDEVDKIVGLTVGADDYVTKPFSPRELAARIRAMRRRPRQRAQQEVRDFGHLIVDPLAREVKVDGEEVELTKIEFDILDLLSGNPRRIFTREQLLEQIWGEWFGDDHVIEVHVGKLRKKLGESAASPRHIRTLRGVGYRFEPV</sequence>
<dbReference type="Gene3D" id="6.10.250.690">
    <property type="match status" value="1"/>
</dbReference>
<dbReference type="InterPro" id="IPR036388">
    <property type="entry name" value="WH-like_DNA-bd_sf"/>
</dbReference>
<dbReference type="InterPro" id="IPR011006">
    <property type="entry name" value="CheY-like_superfamily"/>
</dbReference>
<feature type="domain" description="OmpR/PhoB-type" evidence="8">
    <location>
        <begin position="129"/>
        <end position="227"/>
    </location>
</feature>
<comment type="caution">
    <text evidence="9">The sequence shown here is derived from an EMBL/GenBank/DDBJ whole genome shotgun (WGS) entry which is preliminary data.</text>
</comment>
<evidence type="ECO:0000256" key="1">
    <source>
        <dbReference type="ARBA" id="ARBA00022553"/>
    </source>
</evidence>
<feature type="modified residue" description="4-aspartylphosphate" evidence="5">
    <location>
        <position position="56"/>
    </location>
</feature>
<protein>
    <submittedName>
        <fullName evidence="9">Response regulator transcription factor</fullName>
    </submittedName>
</protein>
<evidence type="ECO:0000256" key="5">
    <source>
        <dbReference type="PROSITE-ProRule" id="PRU00169"/>
    </source>
</evidence>
<dbReference type="InterPro" id="IPR039420">
    <property type="entry name" value="WalR-like"/>
</dbReference>
<dbReference type="EMBL" id="JBHSTI010000001">
    <property type="protein sequence ID" value="MFC6236270.1"/>
    <property type="molecule type" value="Genomic_DNA"/>
</dbReference>
<dbReference type="SMART" id="SM00862">
    <property type="entry name" value="Trans_reg_C"/>
    <property type="match status" value="1"/>
</dbReference>
<dbReference type="PANTHER" id="PTHR48111">
    <property type="entry name" value="REGULATOR OF RPOS"/>
    <property type="match status" value="1"/>
</dbReference>
<evidence type="ECO:0000256" key="6">
    <source>
        <dbReference type="PROSITE-ProRule" id="PRU01091"/>
    </source>
</evidence>
<dbReference type="SMART" id="SM00448">
    <property type="entry name" value="REC"/>
    <property type="match status" value="1"/>
</dbReference>
<feature type="DNA-binding region" description="OmpR/PhoB-type" evidence="6">
    <location>
        <begin position="129"/>
        <end position="227"/>
    </location>
</feature>
<evidence type="ECO:0000256" key="4">
    <source>
        <dbReference type="ARBA" id="ARBA00023163"/>
    </source>
</evidence>
<dbReference type="Proteomes" id="UP001596138">
    <property type="component" value="Unassembled WGS sequence"/>
</dbReference>
<dbReference type="InterPro" id="IPR016032">
    <property type="entry name" value="Sig_transdc_resp-reg_C-effctor"/>
</dbReference>
<dbReference type="Pfam" id="PF00486">
    <property type="entry name" value="Trans_reg_C"/>
    <property type="match status" value="1"/>
</dbReference>
<keyword evidence="1 5" id="KW-0597">Phosphoprotein</keyword>
<evidence type="ECO:0000256" key="3">
    <source>
        <dbReference type="ARBA" id="ARBA00023125"/>
    </source>
</evidence>
<evidence type="ECO:0000313" key="10">
    <source>
        <dbReference type="Proteomes" id="UP001596138"/>
    </source>
</evidence>
<evidence type="ECO:0000259" key="7">
    <source>
        <dbReference type="PROSITE" id="PS50110"/>
    </source>
</evidence>
<dbReference type="Gene3D" id="3.40.50.2300">
    <property type="match status" value="1"/>
</dbReference>
<keyword evidence="4" id="KW-0804">Transcription</keyword>
<keyword evidence="10" id="KW-1185">Reference proteome</keyword>
<evidence type="ECO:0000313" key="9">
    <source>
        <dbReference type="EMBL" id="MFC6236270.1"/>
    </source>
</evidence>
<feature type="domain" description="Response regulatory" evidence="7">
    <location>
        <begin position="7"/>
        <end position="120"/>
    </location>
</feature>
<evidence type="ECO:0000256" key="2">
    <source>
        <dbReference type="ARBA" id="ARBA00023015"/>
    </source>
</evidence>
<evidence type="ECO:0000259" key="8">
    <source>
        <dbReference type="PROSITE" id="PS51755"/>
    </source>
</evidence>
<keyword evidence="3 6" id="KW-0238">DNA-binding</keyword>
<dbReference type="InterPro" id="IPR001867">
    <property type="entry name" value="OmpR/PhoB-type_DNA-bd"/>
</dbReference>
<gene>
    <name evidence="9" type="ORF">ACFQGU_00135</name>
</gene>
<dbReference type="SUPFAM" id="SSF52172">
    <property type="entry name" value="CheY-like"/>
    <property type="match status" value="1"/>
</dbReference>